<dbReference type="RefSeq" id="WP_125428489.1">
    <property type="nucleotide sequence ID" value="NZ_RWIS01000004.1"/>
</dbReference>
<evidence type="ECO:0000313" key="2">
    <source>
        <dbReference type="EMBL" id="RSK34556.1"/>
    </source>
</evidence>
<accession>A0A3R9NGW6</accession>
<evidence type="ECO:0000313" key="3">
    <source>
        <dbReference type="Proteomes" id="UP000280066"/>
    </source>
</evidence>
<feature type="chain" id="PRO_5018704672" description="DUF3108 domain-containing protein" evidence="1">
    <location>
        <begin position="22"/>
        <end position="315"/>
    </location>
</feature>
<organism evidence="2 3">
    <name type="scientific">Hymenobacter metallilatus</name>
    <dbReference type="NCBI Taxonomy" id="2493666"/>
    <lineage>
        <taxon>Bacteria</taxon>
        <taxon>Pseudomonadati</taxon>
        <taxon>Bacteroidota</taxon>
        <taxon>Cytophagia</taxon>
        <taxon>Cytophagales</taxon>
        <taxon>Hymenobacteraceae</taxon>
        <taxon>Hymenobacter</taxon>
    </lineage>
</organism>
<dbReference type="EMBL" id="RWIS01000004">
    <property type="protein sequence ID" value="RSK34556.1"/>
    <property type="molecule type" value="Genomic_DNA"/>
</dbReference>
<dbReference type="OrthoDB" id="5496093at2"/>
<dbReference type="AlphaFoldDB" id="A0A3R9NGW6"/>
<dbReference type="Proteomes" id="UP000280066">
    <property type="component" value="Unassembled WGS sequence"/>
</dbReference>
<evidence type="ECO:0008006" key="4">
    <source>
        <dbReference type="Google" id="ProtNLM"/>
    </source>
</evidence>
<proteinExistence type="predicted"/>
<evidence type="ECO:0000256" key="1">
    <source>
        <dbReference type="SAM" id="SignalP"/>
    </source>
</evidence>
<feature type="signal peptide" evidence="1">
    <location>
        <begin position="1"/>
        <end position="21"/>
    </location>
</feature>
<name>A0A3R9NGW6_9BACT</name>
<sequence length="315" mass="36102">MRCVTLFTVGMGLAASLSACSSGSDKKAPQTAAPIPQDNPLTRRGGPFRMQWAMNPLWEDGKAEVATYDAERVIYGEPRRFEYTLITVKEEFNQQYNVKTDDYQRQDVFPVIKVNQFCSIPTPNYPYHFLTSLFFRRDQPVQLHKLTSSSQEWCGNTFKAITDDGLQYQQQYNSYWDGQGAGQRALRHDVLFEDALPYTLRSLRFEERPAFEASVYELQQTSKAPAPTLYKAQIKVEDALTADTKEPAWRVRVAFTDQRQNVYWFAKVYPNLLLRQTTWDGRNLWLKAVQRYAYWPQGKPTAAAATPAADSATAQ</sequence>
<protein>
    <recommendedName>
        <fullName evidence="4">DUF3108 domain-containing protein</fullName>
    </recommendedName>
</protein>
<reference evidence="2 3" key="1">
    <citation type="submission" date="2018-12" db="EMBL/GenBank/DDBJ databases">
        <authorList>
            <person name="Feng G."/>
            <person name="Zhu H."/>
        </authorList>
    </citation>
    <scope>NUCLEOTIDE SEQUENCE [LARGE SCALE GENOMIC DNA]</scope>
    <source>
        <strain evidence="2 3">9PBR-2</strain>
    </source>
</reference>
<comment type="caution">
    <text evidence="2">The sequence shown here is derived from an EMBL/GenBank/DDBJ whole genome shotgun (WGS) entry which is preliminary data.</text>
</comment>
<dbReference type="PROSITE" id="PS51257">
    <property type="entry name" value="PROKAR_LIPOPROTEIN"/>
    <property type="match status" value="1"/>
</dbReference>
<keyword evidence="3" id="KW-1185">Reference proteome</keyword>
<gene>
    <name evidence="2" type="ORF">EI290_07980</name>
</gene>
<keyword evidence="1" id="KW-0732">Signal</keyword>